<evidence type="ECO:0000256" key="1">
    <source>
        <dbReference type="ARBA" id="ARBA00022679"/>
    </source>
</evidence>
<dbReference type="InterPro" id="IPR036424">
    <property type="entry name" value="UPP_synth-like_sf"/>
</dbReference>
<organism evidence="3 4">
    <name type="scientific">Nibribacter koreensis</name>
    <dbReference type="NCBI Taxonomy" id="1084519"/>
    <lineage>
        <taxon>Bacteria</taxon>
        <taxon>Pseudomonadati</taxon>
        <taxon>Bacteroidota</taxon>
        <taxon>Cytophagia</taxon>
        <taxon>Cytophagales</taxon>
        <taxon>Hymenobacteraceae</taxon>
        <taxon>Nibribacter</taxon>
    </lineage>
</organism>
<evidence type="ECO:0000256" key="2">
    <source>
        <dbReference type="HAMAP-Rule" id="MF_01139"/>
    </source>
</evidence>
<dbReference type="EMBL" id="BAABGX010000002">
    <property type="protein sequence ID" value="GAA4307383.1"/>
    <property type="molecule type" value="Genomic_DNA"/>
</dbReference>
<dbReference type="SUPFAM" id="SSF64005">
    <property type="entry name" value="Undecaprenyl diphosphate synthase"/>
    <property type="match status" value="1"/>
</dbReference>
<keyword evidence="2" id="KW-0479">Metal-binding</keyword>
<comment type="function">
    <text evidence="2">Catalyzes the condensation of isopentenyl diphosphate (IPP) with allylic pyrophosphates generating different type of terpenoids.</text>
</comment>
<dbReference type="GO" id="GO:0016740">
    <property type="term" value="F:transferase activity"/>
    <property type="evidence" value="ECO:0007669"/>
    <property type="project" value="UniProtKB-KW"/>
</dbReference>
<feature type="binding site" evidence="2">
    <location>
        <position position="34"/>
    </location>
    <ligand>
        <name>substrate</name>
    </ligand>
</feature>
<feature type="binding site" evidence="2">
    <location>
        <position position="21"/>
    </location>
    <ligand>
        <name>Mg(2+)</name>
        <dbReference type="ChEBI" id="CHEBI:18420"/>
    </ligand>
</feature>
<feature type="binding site" evidence="2">
    <location>
        <position position="208"/>
    </location>
    <ligand>
        <name>Mg(2+)</name>
        <dbReference type="ChEBI" id="CHEBI:18420"/>
    </ligand>
</feature>
<dbReference type="HAMAP" id="MF_01139">
    <property type="entry name" value="ISPT"/>
    <property type="match status" value="1"/>
</dbReference>
<dbReference type="NCBIfam" id="TIGR00055">
    <property type="entry name" value="uppS"/>
    <property type="match status" value="1"/>
</dbReference>
<feature type="binding site" evidence="2">
    <location>
        <position position="26"/>
    </location>
    <ligand>
        <name>substrate</name>
    </ligand>
</feature>
<dbReference type="CDD" id="cd00475">
    <property type="entry name" value="Cis_IPPS"/>
    <property type="match status" value="1"/>
</dbReference>
<keyword evidence="2" id="KW-0460">Magnesium</keyword>
<dbReference type="EC" id="2.5.1.-" evidence="2"/>
<feature type="binding site" evidence="2">
    <location>
        <begin position="22"/>
        <end position="25"/>
    </location>
    <ligand>
        <name>substrate</name>
    </ligand>
</feature>
<feature type="active site" evidence="2">
    <location>
        <position position="21"/>
    </location>
</feature>
<dbReference type="Gene3D" id="3.40.1180.10">
    <property type="entry name" value="Decaprenyl diphosphate synthase-like"/>
    <property type="match status" value="1"/>
</dbReference>
<reference evidence="4" key="1">
    <citation type="journal article" date="2019" name="Int. J. Syst. Evol. Microbiol.">
        <title>The Global Catalogue of Microorganisms (GCM) 10K type strain sequencing project: providing services to taxonomists for standard genome sequencing and annotation.</title>
        <authorList>
            <consortium name="The Broad Institute Genomics Platform"/>
            <consortium name="The Broad Institute Genome Sequencing Center for Infectious Disease"/>
            <person name="Wu L."/>
            <person name="Ma J."/>
        </authorList>
    </citation>
    <scope>NUCLEOTIDE SEQUENCE [LARGE SCALE GENOMIC DNA]</scope>
    <source>
        <strain evidence="4">JCM 17917</strain>
    </source>
</reference>
<accession>A0ABP8FMT0</accession>
<keyword evidence="4" id="KW-1185">Reference proteome</keyword>
<protein>
    <recommendedName>
        <fullName evidence="2">Isoprenyl transferase</fullName>
        <ecNumber evidence="2">2.5.1.-</ecNumber>
    </recommendedName>
</protein>
<feature type="binding site" evidence="2">
    <location>
        <position position="70"/>
    </location>
    <ligand>
        <name>substrate</name>
    </ligand>
</feature>
<dbReference type="Pfam" id="PF01255">
    <property type="entry name" value="Prenyltransf"/>
    <property type="match status" value="1"/>
</dbReference>
<dbReference type="NCBIfam" id="NF011405">
    <property type="entry name" value="PRK14830.1"/>
    <property type="match status" value="1"/>
</dbReference>
<dbReference type="RefSeq" id="WP_345166181.1">
    <property type="nucleotide sequence ID" value="NZ_BAABGX010000002.1"/>
</dbReference>
<feature type="active site" description="Proton acceptor" evidence="2">
    <location>
        <position position="69"/>
    </location>
</feature>
<proteinExistence type="inferred from homology"/>
<feature type="binding site" evidence="2">
    <location>
        <position position="72"/>
    </location>
    <ligand>
        <name>substrate</name>
    </ligand>
</feature>
<keyword evidence="1 2" id="KW-0808">Transferase</keyword>
<dbReference type="PANTHER" id="PTHR10291">
    <property type="entry name" value="DEHYDRODOLICHYL DIPHOSPHATE SYNTHASE FAMILY MEMBER"/>
    <property type="match status" value="1"/>
</dbReference>
<feature type="binding site" evidence="2">
    <location>
        <position position="38"/>
    </location>
    <ligand>
        <name>substrate</name>
    </ligand>
</feature>
<comment type="caution">
    <text evidence="3">The sequence shown here is derived from an EMBL/GenBank/DDBJ whole genome shotgun (WGS) entry which is preliminary data.</text>
</comment>
<sequence length="250" mass="28328">MSLKEKIDLGNLPQHIAVIMDGNGRWAKKKGNLRIFGHQNAITAVRETVEASAELGVEYLTLYAFSTENWSRPKQEVEALMQLLVSTISKETATLNKNNIRLQAIGDTASLPNSCRKQLQEAIAKTNQNTRMTLVLALSYSGRWDITNAVQQIAKAVQAGEINPEQITEQTVEKYLATAGMPDPSLLIRTSGEQRISNFLLWQLAYTELYITELLWPDYRKEHLYEAILAYQQRERRFGKTSEQLQKANS</sequence>
<gene>
    <name evidence="3" type="ORF">GCM10023183_23280</name>
</gene>
<comment type="cofactor">
    <cofactor evidence="2">
        <name>Mg(2+)</name>
        <dbReference type="ChEBI" id="CHEBI:18420"/>
    </cofactor>
    <text evidence="2">Binds 2 magnesium ions per subunit.</text>
</comment>
<evidence type="ECO:0000313" key="3">
    <source>
        <dbReference type="EMBL" id="GAA4307383.1"/>
    </source>
</evidence>
<feature type="binding site" evidence="2">
    <location>
        <position position="189"/>
    </location>
    <ligand>
        <name>substrate</name>
    </ligand>
</feature>
<name>A0ABP8FMT0_9BACT</name>
<dbReference type="Proteomes" id="UP001501844">
    <property type="component" value="Unassembled WGS sequence"/>
</dbReference>
<feature type="binding site" evidence="2">
    <location>
        <begin position="195"/>
        <end position="197"/>
    </location>
    <ligand>
        <name>substrate</name>
    </ligand>
</feature>
<dbReference type="PANTHER" id="PTHR10291:SF0">
    <property type="entry name" value="DEHYDRODOLICHYL DIPHOSPHATE SYNTHASE 2"/>
    <property type="match status" value="1"/>
</dbReference>
<evidence type="ECO:0000313" key="4">
    <source>
        <dbReference type="Proteomes" id="UP001501844"/>
    </source>
</evidence>
<comment type="similarity">
    <text evidence="2">Belongs to the UPP synthase family.</text>
</comment>
<feature type="binding site" evidence="2">
    <location>
        <begin position="66"/>
        <end position="68"/>
    </location>
    <ligand>
        <name>substrate</name>
    </ligand>
</feature>
<comment type="subunit">
    <text evidence="2">Homodimer.</text>
</comment>
<dbReference type="InterPro" id="IPR001441">
    <property type="entry name" value="UPP_synth-like"/>
</dbReference>